<dbReference type="InterPro" id="IPR031466">
    <property type="entry name" value="MIIP"/>
</dbReference>
<keyword evidence="2" id="KW-1185">Reference proteome</keyword>
<dbReference type="GeneID" id="110073314"/>
<evidence type="ECO:0000256" key="1">
    <source>
        <dbReference type="SAM" id="MobiDB-lite"/>
    </source>
</evidence>
<dbReference type="PANTHER" id="PTHR34831:SF1">
    <property type="entry name" value="MIGRATION AND INVASION-INHIBITORY PROTEIN"/>
    <property type="match status" value="1"/>
</dbReference>
<dbReference type="Proteomes" id="UP001652642">
    <property type="component" value="Chromosome 7"/>
</dbReference>
<sequence length="475" mass="52645">MFIILTAKISVSFPTLGAGGDKMDLAKLRQLNQELLQKLRTNQEEFRRRIQTQPALPSSQSERTTLQDGPVLESEDGKENQNWLPEEGPDVAMPAESQRRVTATGSGPRSPSKPIPSCSKEPTERPRQRGLHPGSSNAEGIFAPSPEAPRGVRERRRKGDDTRTQRRRGKPSESGKIQASAENSGPEAGEEPDEPHADRAGQARTSARMPPGPKSILLTPRGDGAKEKTKKEAGHVTFVSDPEEHTIPAGDWSIRPFLGYDWIAGILETNSSISEKPEQYFEELQDFRRVNRDDCISDRDSPLDGLGSLGTDREPDLNPASHQCVFCYRLNKRLFAEPLDPESACPMCKTPRTQKPPETLVEPAFVRVSIPRSTLLPAYKHKIHRRKSYEVADNLALPSHCVAGWENPVWAPSPTLSSLDLRSFLDGKPPNQVDQNPTSRISGGTKTDRLLDVSRAAAFELGTLPRQWRCQKLPS</sequence>
<protein>
    <submittedName>
        <fullName evidence="3">Migration and invasion-inhibitory protein isoform X1</fullName>
    </submittedName>
</protein>
<dbReference type="RefSeq" id="XP_072833602.1">
    <property type="nucleotide sequence ID" value="XM_072977501.1"/>
</dbReference>
<gene>
    <name evidence="3" type="primary">MIIP</name>
</gene>
<organism evidence="2 3">
    <name type="scientific">Pogona vitticeps</name>
    <name type="common">central bearded dragon</name>
    <dbReference type="NCBI Taxonomy" id="103695"/>
    <lineage>
        <taxon>Eukaryota</taxon>
        <taxon>Metazoa</taxon>
        <taxon>Chordata</taxon>
        <taxon>Craniata</taxon>
        <taxon>Vertebrata</taxon>
        <taxon>Euteleostomi</taxon>
        <taxon>Lepidosauria</taxon>
        <taxon>Squamata</taxon>
        <taxon>Bifurcata</taxon>
        <taxon>Unidentata</taxon>
        <taxon>Episquamata</taxon>
        <taxon>Toxicofera</taxon>
        <taxon>Iguania</taxon>
        <taxon>Acrodonta</taxon>
        <taxon>Agamidae</taxon>
        <taxon>Amphibolurinae</taxon>
        <taxon>Pogona</taxon>
    </lineage>
</organism>
<accession>A0ABM5EKC5</accession>
<dbReference type="Pfam" id="PF15734">
    <property type="entry name" value="MIIP"/>
    <property type="match status" value="1"/>
</dbReference>
<proteinExistence type="predicted"/>
<feature type="region of interest" description="Disordered" evidence="1">
    <location>
        <begin position="46"/>
        <end position="226"/>
    </location>
</feature>
<feature type="region of interest" description="Disordered" evidence="1">
    <location>
        <begin position="426"/>
        <end position="446"/>
    </location>
</feature>
<name>A0ABM5EKC5_9SAUR</name>
<evidence type="ECO:0000313" key="3">
    <source>
        <dbReference type="RefSeq" id="XP_072833602.1"/>
    </source>
</evidence>
<feature type="compositionally biased region" description="Polar residues" evidence="1">
    <location>
        <begin position="51"/>
        <end position="67"/>
    </location>
</feature>
<dbReference type="PANTHER" id="PTHR34831">
    <property type="entry name" value="MIGRATION AND INVASION-INHIBITORY PROTEIN"/>
    <property type="match status" value="1"/>
</dbReference>
<reference evidence="3" key="1">
    <citation type="submission" date="2025-08" db="UniProtKB">
        <authorList>
            <consortium name="RefSeq"/>
        </authorList>
    </citation>
    <scope>IDENTIFICATION</scope>
</reference>
<feature type="compositionally biased region" description="Polar residues" evidence="1">
    <location>
        <begin position="100"/>
        <end position="109"/>
    </location>
</feature>
<evidence type="ECO:0000313" key="2">
    <source>
        <dbReference type="Proteomes" id="UP001652642"/>
    </source>
</evidence>
<feature type="compositionally biased region" description="Polar residues" evidence="1">
    <location>
        <begin position="432"/>
        <end position="445"/>
    </location>
</feature>